<evidence type="ECO:0008006" key="4">
    <source>
        <dbReference type="Google" id="ProtNLM"/>
    </source>
</evidence>
<protein>
    <recommendedName>
        <fullName evidence="4">G-protein coupled receptors family 2 profile 2 domain-containing protein</fullName>
    </recommendedName>
</protein>
<keyword evidence="1" id="KW-1133">Transmembrane helix</keyword>
<dbReference type="OrthoDB" id="4167046at2759"/>
<sequence>MVLLIAKARWHPIAALTTSILWFGIWFSGMFINALVVFSNEIAFDHVGEWSAICYVEAVFQGTFAVLYLVMVWFAAVAVRGWRKEKMGERDRGLEMEARSGLAEEWRREGKVLDVV</sequence>
<reference evidence="2" key="1">
    <citation type="journal article" date="2020" name="Stud. Mycol.">
        <title>101 Dothideomycetes genomes: a test case for predicting lifestyles and emergence of pathogens.</title>
        <authorList>
            <person name="Haridas S."/>
            <person name="Albert R."/>
            <person name="Binder M."/>
            <person name="Bloem J."/>
            <person name="Labutti K."/>
            <person name="Salamov A."/>
            <person name="Andreopoulos B."/>
            <person name="Baker S."/>
            <person name="Barry K."/>
            <person name="Bills G."/>
            <person name="Bluhm B."/>
            <person name="Cannon C."/>
            <person name="Castanera R."/>
            <person name="Culley D."/>
            <person name="Daum C."/>
            <person name="Ezra D."/>
            <person name="Gonzalez J."/>
            <person name="Henrissat B."/>
            <person name="Kuo A."/>
            <person name="Liang C."/>
            <person name="Lipzen A."/>
            <person name="Lutzoni F."/>
            <person name="Magnuson J."/>
            <person name="Mondo S."/>
            <person name="Nolan M."/>
            <person name="Ohm R."/>
            <person name="Pangilinan J."/>
            <person name="Park H.-J."/>
            <person name="Ramirez L."/>
            <person name="Alfaro M."/>
            <person name="Sun H."/>
            <person name="Tritt A."/>
            <person name="Yoshinaga Y."/>
            <person name="Zwiers L.-H."/>
            <person name="Turgeon B."/>
            <person name="Goodwin S."/>
            <person name="Spatafora J."/>
            <person name="Crous P."/>
            <person name="Grigoriev I."/>
        </authorList>
    </citation>
    <scope>NUCLEOTIDE SEQUENCE</scope>
    <source>
        <strain evidence="2">CBS 122367</strain>
    </source>
</reference>
<name>A0A6G1J212_9PLEO</name>
<proteinExistence type="predicted"/>
<feature type="transmembrane region" description="Helical" evidence="1">
    <location>
        <begin position="58"/>
        <end position="82"/>
    </location>
</feature>
<gene>
    <name evidence="2" type="ORF">K458DRAFT_389019</name>
</gene>
<evidence type="ECO:0000313" key="2">
    <source>
        <dbReference type="EMBL" id="KAF2684552.1"/>
    </source>
</evidence>
<dbReference type="AlphaFoldDB" id="A0A6G1J212"/>
<evidence type="ECO:0000313" key="3">
    <source>
        <dbReference type="Proteomes" id="UP000799291"/>
    </source>
</evidence>
<organism evidence="2 3">
    <name type="scientific">Lentithecium fluviatile CBS 122367</name>
    <dbReference type="NCBI Taxonomy" id="1168545"/>
    <lineage>
        <taxon>Eukaryota</taxon>
        <taxon>Fungi</taxon>
        <taxon>Dikarya</taxon>
        <taxon>Ascomycota</taxon>
        <taxon>Pezizomycotina</taxon>
        <taxon>Dothideomycetes</taxon>
        <taxon>Pleosporomycetidae</taxon>
        <taxon>Pleosporales</taxon>
        <taxon>Massarineae</taxon>
        <taxon>Lentitheciaceae</taxon>
        <taxon>Lentithecium</taxon>
    </lineage>
</organism>
<keyword evidence="1" id="KW-0472">Membrane</keyword>
<keyword evidence="3" id="KW-1185">Reference proteome</keyword>
<evidence type="ECO:0000256" key="1">
    <source>
        <dbReference type="SAM" id="Phobius"/>
    </source>
</evidence>
<keyword evidence="1" id="KW-0812">Transmembrane</keyword>
<dbReference type="Proteomes" id="UP000799291">
    <property type="component" value="Unassembled WGS sequence"/>
</dbReference>
<dbReference type="EMBL" id="MU005581">
    <property type="protein sequence ID" value="KAF2684552.1"/>
    <property type="molecule type" value="Genomic_DNA"/>
</dbReference>
<feature type="transmembrane region" description="Helical" evidence="1">
    <location>
        <begin position="12"/>
        <end position="38"/>
    </location>
</feature>
<accession>A0A6G1J212</accession>